<dbReference type="Gene3D" id="3.40.190.10">
    <property type="entry name" value="Periplasmic binding protein-like II"/>
    <property type="match status" value="2"/>
</dbReference>
<comment type="similarity">
    <text evidence="1">Belongs to the LysR transcriptional regulatory family.</text>
</comment>
<sequence length="315" mass="34194">MLPRINLDMDVLRTFVTAFELGSFAKAAARVGRSPSAVSSQLRKLEEQVGRALVERSGRGLVLTEAGEVLLGCARRILELNDQTVDSLRGSELEGEVRLGLPQDFAETWLPRVLSTFARAHPAVRIEVRTERNAQLIHHVTTGKLDLALAWSSGVRGCSERIAELPLAWIGQRGWQRTGGRGQSLPLIAFEAPCVFRKACTTALDRKGLAWRIAFASPSLAGLWAAAEAGLGVTLRTAFGLPRTLAVLEPKASGLPALGSIPVYLLRAEREPSKTVAQLAGILREALAQELATPQRARPRRFRTREAGRTSTRGA</sequence>
<dbReference type="Gene3D" id="1.10.10.10">
    <property type="entry name" value="Winged helix-like DNA-binding domain superfamily/Winged helix DNA-binding domain"/>
    <property type="match status" value="1"/>
</dbReference>
<evidence type="ECO:0000256" key="3">
    <source>
        <dbReference type="ARBA" id="ARBA00023125"/>
    </source>
</evidence>
<dbReference type="Proteomes" id="UP000664052">
    <property type="component" value="Unassembled WGS sequence"/>
</dbReference>
<keyword evidence="8" id="KW-1185">Reference proteome</keyword>
<dbReference type="PANTHER" id="PTHR30579:SF7">
    <property type="entry name" value="HTH-TYPE TRANSCRIPTIONAL REGULATOR LRHA-RELATED"/>
    <property type="match status" value="1"/>
</dbReference>
<keyword evidence="2" id="KW-0805">Transcription regulation</keyword>
<dbReference type="PROSITE" id="PS50931">
    <property type="entry name" value="HTH_LYSR"/>
    <property type="match status" value="1"/>
</dbReference>
<feature type="region of interest" description="Disordered" evidence="5">
    <location>
        <begin position="292"/>
        <end position="315"/>
    </location>
</feature>
<dbReference type="InterPro" id="IPR000847">
    <property type="entry name" value="LysR_HTH_N"/>
</dbReference>
<dbReference type="RefSeq" id="WP_207049153.1">
    <property type="nucleotide sequence ID" value="NZ_JAFIMU010000004.1"/>
</dbReference>
<dbReference type="InterPro" id="IPR036388">
    <property type="entry name" value="WH-like_DNA-bd_sf"/>
</dbReference>
<evidence type="ECO:0000256" key="2">
    <source>
        <dbReference type="ARBA" id="ARBA00023015"/>
    </source>
</evidence>
<comment type="caution">
    <text evidence="7">The sequence shown here is derived from an EMBL/GenBank/DDBJ whole genome shotgun (WGS) entry which is preliminary data.</text>
</comment>
<dbReference type="PANTHER" id="PTHR30579">
    <property type="entry name" value="TRANSCRIPTIONAL REGULATOR"/>
    <property type="match status" value="1"/>
</dbReference>
<name>A0ABS3D5R4_9BACT</name>
<feature type="domain" description="HTH lysR-type" evidence="6">
    <location>
        <begin position="7"/>
        <end position="64"/>
    </location>
</feature>
<evidence type="ECO:0000256" key="5">
    <source>
        <dbReference type="SAM" id="MobiDB-lite"/>
    </source>
</evidence>
<protein>
    <submittedName>
        <fullName evidence="7">LysR family transcriptional regulator</fullName>
    </submittedName>
</protein>
<evidence type="ECO:0000313" key="8">
    <source>
        <dbReference type="Proteomes" id="UP000664052"/>
    </source>
</evidence>
<evidence type="ECO:0000256" key="4">
    <source>
        <dbReference type="ARBA" id="ARBA00023163"/>
    </source>
</evidence>
<dbReference type="InterPro" id="IPR005119">
    <property type="entry name" value="LysR_subst-bd"/>
</dbReference>
<accession>A0ABS3D5R4</accession>
<dbReference type="Pfam" id="PF00126">
    <property type="entry name" value="HTH_1"/>
    <property type="match status" value="1"/>
</dbReference>
<organism evidence="7 8">
    <name type="scientific">Corallococcus macrosporus</name>
    <dbReference type="NCBI Taxonomy" id="35"/>
    <lineage>
        <taxon>Bacteria</taxon>
        <taxon>Pseudomonadati</taxon>
        <taxon>Myxococcota</taxon>
        <taxon>Myxococcia</taxon>
        <taxon>Myxococcales</taxon>
        <taxon>Cystobacterineae</taxon>
        <taxon>Myxococcaceae</taxon>
        <taxon>Corallococcus</taxon>
    </lineage>
</organism>
<dbReference type="SUPFAM" id="SSF46785">
    <property type="entry name" value="Winged helix' DNA-binding domain"/>
    <property type="match status" value="1"/>
</dbReference>
<reference evidence="7 8" key="1">
    <citation type="submission" date="2021-02" db="EMBL/GenBank/DDBJ databases">
        <title>De Novo genome assembly of isolated myxobacteria.</title>
        <authorList>
            <person name="Stevens D.C."/>
        </authorList>
    </citation>
    <scope>NUCLEOTIDE SEQUENCE [LARGE SCALE GENOMIC DNA]</scope>
    <source>
        <strain evidence="7 8">ATCC 29039</strain>
    </source>
</reference>
<evidence type="ECO:0000313" key="7">
    <source>
        <dbReference type="EMBL" id="MBN8227002.1"/>
    </source>
</evidence>
<gene>
    <name evidence="7" type="ORF">JYK02_05700</name>
</gene>
<dbReference type="InterPro" id="IPR050176">
    <property type="entry name" value="LTTR"/>
</dbReference>
<dbReference type="EMBL" id="JAFIMU010000004">
    <property type="protein sequence ID" value="MBN8227002.1"/>
    <property type="molecule type" value="Genomic_DNA"/>
</dbReference>
<dbReference type="Pfam" id="PF03466">
    <property type="entry name" value="LysR_substrate"/>
    <property type="match status" value="1"/>
</dbReference>
<evidence type="ECO:0000259" key="6">
    <source>
        <dbReference type="PROSITE" id="PS50931"/>
    </source>
</evidence>
<evidence type="ECO:0000256" key="1">
    <source>
        <dbReference type="ARBA" id="ARBA00009437"/>
    </source>
</evidence>
<keyword evidence="3" id="KW-0238">DNA-binding</keyword>
<dbReference type="InterPro" id="IPR036390">
    <property type="entry name" value="WH_DNA-bd_sf"/>
</dbReference>
<proteinExistence type="inferred from homology"/>
<dbReference type="SUPFAM" id="SSF53850">
    <property type="entry name" value="Periplasmic binding protein-like II"/>
    <property type="match status" value="1"/>
</dbReference>
<keyword evidence="4" id="KW-0804">Transcription</keyword>